<reference evidence="1" key="1">
    <citation type="submission" date="2023-04" db="EMBL/GenBank/DDBJ databases">
        <title>A chromosome-level genome assembly of the parasitoid wasp Eretmocerus hayati.</title>
        <authorList>
            <person name="Zhong Y."/>
            <person name="Liu S."/>
            <person name="Liu Y."/>
        </authorList>
    </citation>
    <scope>NUCLEOTIDE SEQUENCE</scope>
    <source>
        <strain evidence="1">ZJU_SS_LIU_2023</strain>
    </source>
</reference>
<accession>A0ACC2NLE7</accession>
<dbReference type="EMBL" id="CM056743">
    <property type="protein sequence ID" value="KAJ8672084.1"/>
    <property type="molecule type" value="Genomic_DNA"/>
</dbReference>
<evidence type="ECO:0000313" key="1">
    <source>
        <dbReference type="EMBL" id="KAJ8672084.1"/>
    </source>
</evidence>
<proteinExistence type="predicted"/>
<organism evidence="1 2">
    <name type="scientific">Eretmocerus hayati</name>
    <dbReference type="NCBI Taxonomy" id="131215"/>
    <lineage>
        <taxon>Eukaryota</taxon>
        <taxon>Metazoa</taxon>
        <taxon>Ecdysozoa</taxon>
        <taxon>Arthropoda</taxon>
        <taxon>Hexapoda</taxon>
        <taxon>Insecta</taxon>
        <taxon>Pterygota</taxon>
        <taxon>Neoptera</taxon>
        <taxon>Endopterygota</taxon>
        <taxon>Hymenoptera</taxon>
        <taxon>Apocrita</taxon>
        <taxon>Proctotrupomorpha</taxon>
        <taxon>Chalcidoidea</taxon>
        <taxon>Aphelinidae</taxon>
        <taxon>Aphelininae</taxon>
        <taxon>Eretmocerus</taxon>
    </lineage>
</organism>
<name>A0ACC2NLE7_9HYME</name>
<gene>
    <name evidence="1" type="ORF">QAD02_003343</name>
</gene>
<sequence>MSDRSLIFHTFPSRPELREQWIQKCGISKTLSSKSFICSSHFSKEDYIPTNGSRKLLKRIAVPSVIPEIYNPELPQQTARSKFIPSILKRRRKQSEPAVLVTKEREKSMDGHGENVQPSVEEPASLTEDLPEDLDQDYEHDHSHDPHLGDDVNDGGDEDDPTFGYDEAIGELEDAVADIEIEVGDEISVDDVEIVRERGRELQQNVNRERLTLLDLMCNDEDLTAFTGIKTKMLDNLCKIVSKCEGDLYGKKFALSARARIVMCLCKLRLNLSFRCLAVLFGLNRKSSSSNFSYMIQLLSAIMDQFIFLPTREQCNRSLPKCFSKFPKTRIDLDCTEIPVEKPHCLQCRLKWYSHYKGCETIKLLVGMDPCGVISYMSDSYGGRISDKEIFKQSDLLDRLDPGRDAIMVDKGFDIEIECLEAHHIGLIIPPKLGSRSQLSPEDSLLTNEIATARVHVERVIQRMKLWKIMKDKVTLTTLPYFDDIVKIIAALVNLKSLLLANDKF</sequence>
<evidence type="ECO:0000313" key="2">
    <source>
        <dbReference type="Proteomes" id="UP001239111"/>
    </source>
</evidence>
<protein>
    <submittedName>
        <fullName evidence="1">Uncharacterized protein</fullName>
    </submittedName>
</protein>
<dbReference type="Proteomes" id="UP001239111">
    <property type="component" value="Chromosome 3"/>
</dbReference>
<keyword evidence="2" id="KW-1185">Reference proteome</keyword>
<comment type="caution">
    <text evidence="1">The sequence shown here is derived from an EMBL/GenBank/DDBJ whole genome shotgun (WGS) entry which is preliminary data.</text>
</comment>